<accession>A0A6C2U582</accession>
<proteinExistence type="predicted"/>
<evidence type="ECO:0000313" key="2">
    <source>
        <dbReference type="EMBL" id="VGO14989.1"/>
    </source>
</evidence>
<dbReference type="Proteomes" id="UP000366872">
    <property type="component" value="Unassembled WGS sequence"/>
</dbReference>
<dbReference type="SUPFAM" id="SSF51182">
    <property type="entry name" value="RmlC-like cupins"/>
    <property type="match status" value="1"/>
</dbReference>
<name>A0A6C2U582_PONDE</name>
<evidence type="ECO:0000259" key="1">
    <source>
        <dbReference type="Pfam" id="PF12973"/>
    </source>
</evidence>
<dbReference type="RefSeq" id="WP_136080605.1">
    <property type="nucleotide sequence ID" value="NZ_CAAHFG010000002.1"/>
</dbReference>
<dbReference type="EMBL" id="CAAHFG010000002">
    <property type="protein sequence ID" value="VGO14989.1"/>
    <property type="molecule type" value="Genomic_DNA"/>
</dbReference>
<dbReference type="Gene3D" id="2.60.120.10">
    <property type="entry name" value="Jelly Rolls"/>
    <property type="match status" value="1"/>
</dbReference>
<organism evidence="2 3">
    <name type="scientific">Pontiella desulfatans</name>
    <dbReference type="NCBI Taxonomy" id="2750659"/>
    <lineage>
        <taxon>Bacteria</taxon>
        <taxon>Pseudomonadati</taxon>
        <taxon>Kiritimatiellota</taxon>
        <taxon>Kiritimatiellia</taxon>
        <taxon>Kiritimatiellales</taxon>
        <taxon>Pontiellaceae</taxon>
        <taxon>Pontiella</taxon>
    </lineage>
</organism>
<reference evidence="2 3" key="1">
    <citation type="submission" date="2019-04" db="EMBL/GenBank/DDBJ databases">
        <authorList>
            <person name="Van Vliet M D."/>
        </authorList>
    </citation>
    <scope>NUCLEOTIDE SEQUENCE [LARGE SCALE GENOMIC DNA]</scope>
    <source>
        <strain evidence="2 3">F1</strain>
    </source>
</reference>
<evidence type="ECO:0000313" key="3">
    <source>
        <dbReference type="Proteomes" id="UP000366872"/>
    </source>
</evidence>
<sequence length="121" mass="13676">MKTTTTYWNPLVEANEGRWEEMEGTDGNMHQITVAEDPATGDYTRLTRFKDGYSTESFGAKSHSYPEEIFIVCGRIYDEAFRLWLEPGTYASRPPGEVHGPFRADGDAVVLEMSFPSQSIE</sequence>
<keyword evidence="3" id="KW-1185">Reference proteome</keyword>
<dbReference type="InterPro" id="IPR014710">
    <property type="entry name" value="RmlC-like_jellyroll"/>
</dbReference>
<gene>
    <name evidence="2" type="ORF">PDESU_03569</name>
</gene>
<dbReference type="AlphaFoldDB" id="A0A6C2U582"/>
<feature type="domain" description="ChrR-like cupin" evidence="1">
    <location>
        <begin position="12"/>
        <end position="110"/>
    </location>
</feature>
<dbReference type="InterPro" id="IPR011051">
    <property type="entry name" value="RmlC_Cupin_sf"/>
</dbReference>
<dbReference type="InterPro" id="IPR025979">
    <property type="entry name" value="ChrR-like_cupin_dom"/>
</dbReference>
<dbReference type="Pfam" id="PF12973">
    <property type="entry name" value="Cupin_7"/>
    <property type="match status" value="1"/>
</dbReference>
<protein>
    <recommendedName>
        <fullName evidence="1">ChrR-like cupin domain-containing protein</fullName>
    </recommendedName>
</protein>